<evidence type="ECO:0000313" key="2">
    <source>
        <dbReference type="Proteomes" id="UP000236370"/>
    </source>
</evidence>
<gene>
    <name evidence="1" type="ORF">CK820_G0007319</name>
</gene>
<protein>
    <submittedName>
        <fullName evidence="1">RUNX2 isoform 1</fullName>
    </submittedName>
</protein>
<accession>A0A2J8P0L6</accession>
<reference evidence="1 2" key="1">
    <citation type="submission" date="2017-12" db="EMBL/GenBank/DDBJ databases">
        <title>High-resolution comparative analysis of great ape genomes.</title>
        <authorList>
            <person name="Pollen A."/>
            <person name="Hastie A."/>
            <person name="Hormozdiari F."/>
            <person name="Dougherty M."/>
            <person name="Liu R."/>
            <person name="Chaisson M."/>
            <person name="Hoppe E."/>
            <person name="Hill C."/>
            <person name="Pang A."/>
            <person name="Hillier L."/>
            <person name="Baker C."/>
            <person name="Armstrong J."/>
            <person name="Shendure J."/>
            <person name="Paten B."/>
            <person name="Wilson R."/>
            <person name="Chao H."/>
            <person name="Schneider V."/>
            <person name="Ventura M."/>
            <person name="Kronenberg Z."/>
            <person name="Murali S."/>
            <person name="Gordon D."/>
            <person name="Cantsilieris S."/>
            <person name="Munson K."/>
            <person name="Nelson B."/>
            <person name="Raja A."/>
            <person name="Underwood J."/>
            <person name="Diekhans M."/>
            <person name="Fiddes I."/>
            <person name="Haussler D."/>
            <person name="Eichler E."/>
        </authorList>
    </citation>
    <scope>NUCLEOTIDE SEQUENCE [LARGE SCALE GENOMIC DNA]</scope>
    <source>
        <strain evidence="1">Yerkes chimp pedigree #C0471</strain>
    </source>
</reference>
<dbReference type="Proteomes" id="UP000236370">
    <property type="component" value="Unassembled WGS sequence"/>
</dbReference>
<dbReference type="AlphaFoldDB" id="A0A2J8P0L6"/>
<comment type="caution">
    <text evidence="1">The sequence shown here is derived from an EMBL/GenBank/DDBJ whole genome shotgun (WGS) entry which is preliminary data.</text>
</comment>
<organism evidence="1 2">
    <name type="scientific">Pan troglodytes</name>
    <name type="common">Chimpanzee</name>
    <dbReference type="NCBI Taxonomy" id="9598"/>
    <lineage>
        <taxon>Eukaryota</taxon>
        <taxon>Metazoa</taxon>
        <taxon>Chordata</taxon>
        <taxon>Craniata</taxon>
        <taxon>Vertebrata</taxon>
        <taxon>Euteleostomi</taxon>
        <taxon>Mammalia</taxon>
        <taxon>Eutheria</taxon>
        <taxon>Euarchontoglires</taxon>
        <taxon>Primates</taxon>
        <taxon>Haplorrhini</taxon>
        <taxon>Catarrhini</taxon>
        <taxon>Hominidae</taxon>
        <taxon>Pan</taxon>
    </lineage>
</organism>
<dbReference type="EMBL" id="NBAG03000221">
    <property type="protein sequence ID" value="PNI77561.1"/>
    <property type="molecule type" value="Genomic_DNA"/>
</dbReference>
<evidence type="ECO:0000313" key="1">
    <source>
        <dbReference type="EMBL" id="PNI77561.1"/>
    </source>
</evidence>
<sequence>MASNSLFSTVTPCQQNFFWGGSPRRGTRWDCGYCHGG</sequence>
<name>A0A2J8P0L6_PANTR</name>
<proteinExistence type="predicted"/>